<evidence type="ECO:0000313" key="1">
    <source>
        <dbReference type="EMBL" id="KAK9004997.1"/>
    </source>
</evidence>
<protein>
    <submittedName>
        <fullName evidence="1">Uncharacterized protein</fullName>
    </submittedName>
</protein>
<sequence>MTTKYERALDGDRRFTMISHWVCTWGPLSPVLKSYIVGGLYLEVPRGRQSLGIGGKWDDDLLGKASCGGEGALDGGDRQFTLFSTRRRAARKVGRVEGRERIQSVGIGGKWDDVISLGQAWQGKLWRSYLSERVSSKGSLLVPSCSLQRCTYYSFMVEGITRLL</sequence>
<name>A0ABR2QWC0_9ROSI</name>
<accession>A0ABR2QWC0</accession>
<dbReference type="Proteomes" id="UP001396334">
    <property type="component" value="Unassembled WGS sequence"/>
</dbReference>
<dbReference type="EMBL" id="JBBPBN010000030">
    <property type="protein sequence ID" value="KAK9004997.1"/>
    <property type="molecule type" value="Genomic_DNA"/>
</dbReference>
<comment type="caution">
    <text evidence="1">The sequence shown here is derived from an EMBL/GenBank/DDBJ whole genome shotgun (WGS) entry which is preliminary data.</text>
</comment>
<evidence type="ECO:0000313" key="2">
    <source>
        <dbReference type="Proteomes" id="UP001396334"/>
    </source>
</evidence>
<gene>
    <name evidence="1" type="ORF">V6N11_042447</name>
</gene>
<proteinExistence type="predicted"/>
<reference evidence="1 2" key="1">
    <citation type="journal article" date="2024" name="G3 (Bethesda)">
        <title>Genome assembly of Hibiscus sabdariffa L. provides insights into metabolisms of medicinal natural products.</title>
        <authorList>
            <person name="Kim T."/>
        </authorList>
    </citation>
    <scope>NUCLEOTIDE SEQUENCE [LARGE SCALE GENOMIC DNA]</scope>
    <source>
        <strain evidence="1">TK-2024</strain>
        <tissue evidence="1">Old leaves</tissue>
    </source>
</reference>
<keyword evidence="2" id="KW-1185">Reference proteome</keyword>
<organism evidence="1 2">
    <name type="scientific">Hibiscus sabdariffa</name>
    <name type="common">roselle</name>
    <dbReference type="NCBI Taxonomy" id="183260"/>
    <lineage>
        <taxon>Eukaryota</taxon>
        <taxon>Viridiplantae</taxon>
        <taxon>Streptophyta</taxon>
        <taxon>Embryophyta</taxon>
        <taxon>Tracheophyta</taxon>
        <taxon>Spermatophyta</taxon>
        <taxon>Magnoliopsida</taxon>
        <taxon>eudicotyledons</taxon>
        <taxon>Gunneridae</taxon>
        <taxon>Pentapetalae</taxon>
        <taxon>rosids</taxon>
        <taxon>malvids</taxon>
        <taxon>Malvales</taxon>
        <taxon>Malvaceae</taxon>
        <taxon>Malvoideae</taxon>
        <taxon>Hibiscus</taxon>
    </lineage>
</organism>